<name>A0ABS2MP44_9FIRM</name>
<feature type="domain" description="AMP-dependent synthetase/ligase" evidence="1">
    <location>
        <begin position="9"/>
        <end position="363"/>
    </location>
</feature>
<dbReference type="InterPro" id="IPR000873">
    <property type="entry name" value="AMP-dep_synth/lig_dom"/>
</dbReference>
<dbReference type="SUPFAM" id="SSF56801">
    <property type="entry name" value="Acetyl-CoA synthetase-like"/>
    <property type="match status" value="1"/>
</dbReference>
<dbReference type="InterPro" id="IPR042099">
    <property type="entry name" value="ANL_N_sf"/>
</dbReference>
<dbReference type="Gene3D" id="3.40.50.12780">
    <property type="entry name" value="N-terminal domain of ligase-like"/>
    <property type="match status" value="1"/>
</dbReference>
<evidence type="ECO:0000313" key="3">
    <source>
        <dbReference type="Proteomes" id="UP000767854"/>
    </source>
</evidence>
<dbReference type="InterPro" id="IPR045851">
    <property type="entry name" value="AMP-bd_C_sf"/>
</dbReference>
<dbReference type="PROSITE" id="PS00455">
    <property type="entry name" value="AMP_BINDING"/>
    <property type="match status" value="1"/>
</dbReference>
<dbReference type="Pfam" id="PF00501">
    <property type="entry name" value="AMP-binding"/>
    <property type="match status" value="1"/>
</dbReference>
<sequence>MQTNVLEYLENAVQKAPNKLAYSDGTVHLTFKDVSQRSLAIGTFLIDRRHINEPVLIFMKRSPETITAYYGTIYAGSYYVPIDEEMPSIRMSLIIETVKPKAMICDRKTAEVAEQMNFEGTIYLYDDIVSTEVNLHAIEAVRKRVIDIDPIYVVFTSGSTGVPKGVVACHRSVIDYIDQLSEILNVSEDTVFGNQTPLYLDACLKELFPTLKHTATAYIIPKQLFMFPVKLIEFMNLHKINTVCWVVSALTIISSLKAFDKVIPEHLKTVAFGSEVFPVKQFNLWKKTLPEARFINLYGPTEATGMSTFYEADRFFEEDEIIPIGKAFKNTDVMLITEDNQLAEPGEIGEICIRGTSVTMGYYGAFDKTNTVFVQNPLNPHFLETIYKTGDIGRKDPDGNLYFVSRKDHQIKHMGHRIELGEIEMNANRIEGIHSACCIYDKKTEKINLFYDGTTESKEVLKHLKAALPRYMVPTRIHPIAKMPLTANGKIDRVYLKSLIENGEV</sequence>
<dbReference type="EMBL" id="JAFBDT010000003">
    <property type="protein sequence ID" value="MBM7561157.1"/>
    <property type="molecule type" value="Genomic_DNA"/>
</dbReference>
<dbReference type="PANTHER" id="PTHR45527">
    <property type="entry name" value="NONRIBOSOMAL PEPTIDE SYNTHETASE"/>
    <property type="match status" value="1"/>
</dbReference>
<gene>
    <name evidence="2" type="ORF">JOC49_000674</name>
</gene>
<reference evidence="2 3" key="1">
    <citation type="submission" date="2021-01" db="EMBL/GenBank/DDBJ databases">
        <title>Genomic Encyclopedia of Type Strains, Phase IV (KMG-IV): sequencing the most valuable type-strain genomes for metagenomic binning, comparative biology and taxonomic classification.</title>
        <authorList>
            <person name="Goeker M."/>
        </authorList>
    </citation>
    <scope>NUCLEOTIDE SEQUENCE [LARGE SCALE GENOMIC DNA]</scope>
    <source>
        <strain evidence="2 3">DSM 24436</strain>
    </source>
</reference>
<accession>A0ABS2MP44</accession>
<dbReference type="InterPro" id="IPR020845">
    <property type="entry name" value="AMP-binding_CS"/>
</dbReference>
<dbReference type="Proteomes" id="UP000767854">
    <property type="component" value="Unassembled WGS sequence"/>
</dbReference>
<evidence type="ECO:0000259" key="1">
    <source>
        <dbReference type="Pfam" id="PF00501"/>
    </source>
</evidence>
<comment type="caution">
    <text evidence="2">The sequence shown here is derived from an EMBL/GenBank/DDBJ whole genome shotgun (WGS) entry which is preliminary data.</text>
</comment>
<dbReference type="CDD" id="cd05930">
    <property type="entry name" value="A_NRPS"/>
    <property type="match status" value="1"/>
</dbReference>
<organism evidence="2 3">
    <name type="scientific">Fusibacter tunisiensis</name>
    <dbReference type="NCBI Taxonomy" id="1008308"/>
    <lineage>
        <taxon>Bacteria</taxon>
        <taxon>Bacillati</taxon>
        <taxon>Bacillota</taxon>
        <taxon>Clostridia</taxon>
        <taxon>Eubacteriales</taxon>
        <taxon>Eubacteriales Family XII. Incertae Sedis</taxon>
        <taxon>Fusibacter</taxon>
    </lineage>
</organism>
<protein>
    <submittedName>
        <fullName evidence="2">Amino acid adenylation domain-containing protein</fullName>
    </submittedName>
</protein>
<dbReference type="PANTHER" id="PTHR45527:SF1">
    <property type="entry name" value="FATTY ACID SYNTHASE"/>
    <property type="match status" value="1"/>
</dbReference>
<evidence type="ECO:0000313" key="2">
    <source>
        <dbReference type="EMBL" id="MBM7561157.1"/>
    </source>
</evidence>
<dbReference type="Gene3D" id="3.30.300.30">
    <property type="match status" value="1"/>
</dbReference>
<proteinExistence type="predicted"/>
<keyword evidence="3" id="KW-1185">Reference proteome</keyword>
<dbReference type="RefSeq" id="WP_204662313.1">
    <property type="nucleotide sequence ID" value="NZ_JAFBDT010000003.1"/>
</dbReference>